<evidence type="ECO:0000313" key="3">
    <source>
        <dbReference type="Proteomes" id="UP001597285"/>
    </source>
</evidence>
<dbReference type="RefSeq" id="WP_156413296.1">
    <property type="nucleotide sequence ID" value="NZ_JBHSQC010000006.1"/>
</dbReference>
<evidence type="ECO:0000313" key="2">
    <source>
        <dbReference type="EMBL" id="MFD1800184.1"/>
    </source>
</evidence>
<dbReference type="Proteomes" id="UP001597285">
    <property type="component" value="Unassembled WGS sequence"/>
</dbReference>
<protein>
    <submittedName>
        <fullName evidence="2">Type II secretion system protein</fullName>
    </submittedName>
</protein>
<keyword evidence="1" id="KW-0812">Transmembrane</keyword>
<organism evidence="2 3">
    <name type="scientific">Carnobacterium antarcticum</name>
    <dbReference type="NCBI Taxonomy" id="2126436"/>
    <lineage>
        <taxon>Bacteria</taxon>
        <taxon>Bacillati</taxon>
        <taxon>Bacillota</taxon>
        <taxon>Bacilli</taxon>
        <taxon>Lactobacillales</taxon>
        <taxon>Carnobacteriaceae</taxon>
        <taxon>Carnobacterium</taxon>
    </lineage>
</organism>
<name>A0ABW4NPZ2_9LACT</name>
<keyword evidence="1" id="KW-0472">Membrane</keyword>
<accession>A0ABW4NPZ2</accession>
<dbReference type="EMBL" id="JBHUFF010000018">
    <property type="protein sequence ID" value="MFD1800184.1"/>
    <property type="molecule type" value="Genomic_DNA"/>
</dbReference>
<feature type="transmembrane region" description="Helical" evidence="1">
    <location>
        <begin position="6"/>
        <end position="28"/>
    </location>
</feature>
<proteinExistence type="predicted"/>
<evidence type="ECO:0000256" key="1">
    <source>
        <dbReference type="SAM" id="Phobius"/>
    </source>
</evidence>
<reference evidence="3" key="1">
    <citation type="journal article" date="2019" name="Int. J. Syst. Evol. Microbiol.">
        <title>The Global Catalogue of Microorganisms (GCM) 10K type strain sequencing project: providing services to taxonomists for standard genome sequencing and annotation.</title>
        <authorList>
            <consortium name="The Broad Institute Genomics Platform"/>
            <consortium name="The Broad Institute Genome Sequencing Center for Infectious Disease"/>
            <person name="Wu L."/>
            <person name="Ma J."/>
        </authorList>
    </citation>
    <scope>NUCLEOTIDE SEQUENCE [LARGE SCALE GENOMIC DNA]</scope>
    <source>
        <strain evidence="3">KCTC 42143</strain>
    </source>
</reference>
<sequence length="99" mass="11090">MESLLSFFILTVCISLYLPLVAGLLLTVKEEKKAVDRARICYEQSQKISLGQSVDDSWQTGGVTYQIHSIEKEHKKGIQINDGDQQLVIEILSSKVPEP</sequence>
<comment type="caution">
    <text evidence="2">The sequence shown here is derived from an EMBL/GenBank/DDBJ whole genome shotgun (WGS) entry which is preliminary data.</text>
</comment>
<gene>
    <name evidence="2" type="ORF">ACFSBK_10045</name>
</gene>
<keyword evidence="1" id="KW-1133">Transmembrane helix</keyword>
<keyword evidence="3" id="KW-1185">Reference proteome</keyword>